<feature type="transmembrane region" description="Helical" evidence="2">
    <location>
        <begin position="335"/>
        <end position="358"/>
    </location>
</feature>
<feature type="transmembrane region" description="Helical" evidence="2">
    <location>
        <begin position="151"/>
        <end position="169"/>
    </location>
</feature>
<comment type="caution">
    <text evidence="3">The sequence shown here is derived from an EMBL/GenBank/DDBJ whole genome shotgun (WGS) entry which is preliminary data.</text>
</comment>
<name>A0A6H9WN89_9MICO</name>
<sequence length="424" mass="42511">MPNTPARATALAALVASALLAALAVIWLMLPDLNPLAAASPPLVRLTGASTGAIAQLVLGAAGLVLAAIRLAHPARSARTPVVGDRVLGDARPAGEFRSSAGTGSVTTTSLAADDGAGPAPRFRPWLRGSAFAIAVLAGVGLLGFSGIAVSGYTMVLLLPLGAGVALVLFGTRRPLAALGIAGGASALVVLGETTGDAPVARLYGSMLISMGQTLPHAVEALVTIAFAGAWLLVAVGGTREGRLAGAVRRARVPITIAAAACSLPYVVARVSWLTPWPLFGSPGLISEDPVVTAMGLALGAAMALGGVLTLGLVLPWGERLPRWMGRLGDREVPVGAAVVPALVVAALFTFGGAGLAIDGVLGAGPLGDLTWTMGLVLPFWLWGPLLALAAWGYRLHRLRGVAAVNASSARECGTIGVPAGTRG</sequence>
<feature type="transmembrane region" description="Helical" evidence="2">
    <location>
        <begin position="176"/>
        <end position="195"/>
    </location>
</feature>
<evidence type="ECO:0000313" key="3">
    <source>
        <dbReference type="EMBL" id="KAB1650336.1"/>
    </source>
</evidence>
<dbReference type="EMBL" id="WBJY01000001">
    <property type="protein sequence ID" value="KAB1650336.1"/>
    <property type="molecule type" value="Genomic_DNA"/>
</dbReference>
<evidence type="ECO:0000256" key="2">
    <source>
        <dbReference type="SAM" id="Phobius"/>
    </source>
</evidence>
<feature type="transmembrane region" description="Helical" evidence="2">
    <location>
        <begin position="251"/>
        <end position="271"/>
    </location>
</feature>
<feature type="transmembrane region" description="Helical" evidence="2">
    <location>
        <begin position="370"/>
        <end position="392"/>
    </location>
</feature>
<reference evidence="3 4" key="1">
    <citation type="submission" date="2019-09" db="EMBL/GenBank/DDBJ databases">
        <title>Phylogeny of genus Pseudoclavibacter and closely related genus.</title>
        <authorList>
            <person name="Li Y."/>
        </authorList>
    </citation>
    <scope>NUCLEOTIDE SEQUENCE [LARGE SCALE GENOMIC DNA]</scope>
    <source>
        <strain evidence="3 4">EGI 60007</strain>
    </source>
</reference>
<dbReference type="OrthoDB" id="2717873at2"/>
<dbReference type="RefSeq" id="WP_158028921.1">
    <property type="nucleotide sequence ID" value="NZ_BMHG01000001.1"/>
</dbReference>
<proteinExistence type="predicted"/>
<evidence type="ECO:0000256" key="1">
    <source>
        <dbReference type="SAM" id="MobiDB-lite"/>
    </source>
</evidence>
<feature type="transmembrane region" description="Helical" evidence="2">
    <location>
        <begin position="215"/>
        <end position="239"/>
    </location>
</feature>
<gene>
    <name evidence="3" type="ORF">F8O04_09180</name>
</gene>
<feature type="transmembrane region" description="Helical" evidence="2">
    <location>
        <begin position="291"/>
        <end position="315"/>
    </location>
</feature>
<feature type="region of interest" description="Disordered" evidence="1">
    <location>
        <begin position="94"/>
        <end position="113"/>
    </location>
</feature>
<keyword evidence="2" id="KW-1133">Transmembrane helix</keyword>
<keyword evidence="4" id="KW-1185">Reference proteome</keyword>
<evidence type="ECO:0000313" key="4">
    <source>
        <dbReference type="Proteomes" id="UP000431744"/>
    </source>
</evidence>
<feature type="compositionally biased region" description="Low complexity" evidence="1">
    <location>
        <begin position="99"/>
        <end position="113"/>
    </location>
</feature>
<keyword evidence="2" id="KW-0812">Transmembrane</keyword>
<organism evidence="3 4">
    <name type="scientific">Pseudoclavibacter endophyticus</name>
    <dbReference type="NCBI Taxonomy" id="1778590"/>
    <lineage>
        <taxon>Bacteria</taxon>
        <taxon>Bacillati</taxon>
        <taxon>Actinomycetota</taxon>
        <taxon>Actinomycetes</taxon>
        <taxon>Micrococcales</taxon>
        <taxon>Microbacteriaceae</taxon>
        <taxon>Pseudoclavibacter</taxon>
    </lineage>
</organism>
<feature type="transmembrane region" description="Helical" evidence="2">
    <location>
        <begin position="126"/>
        <end position="145"/>
    </location>
</feature>
<keyword evidence="2" id="KW-0472">Membrane</keyword>
<dbReference type="AlphaFoldDB" id="A0A6H9WN89"/>
<protein>
    <submittedName>
        <fullName evidence="3">Uncharacterized protein</fullName>
    </submittedName>
</protein>
<accession>A0A6H9WN89</accession>
<dbReference type="Proteomes" id="UP000431744">
    <property type="component" value="Unassembled WGS sequence"/>
</dbReference>
<feature type="transmembrane region" description="Helical" evidence="2">
    <location>
        <begin position="48"/>
        <end position="69"/>
    </location>
</feature>